<dbReference type="SUPFAM" id="SSF56954">
    <property type="entry name" value="Outer membrane efflux proteins (OEP)"/>
    <property type="match status" value="1"/>
</dbReference>
<evidence type="ECO:0000256" key="3">
    <source>
        <dbReference type="ARBA" id="ARBA00022448"/>
    </source>
</evidence>
<evidence type="ECO:0000256" key="4">
    <source>
        <dbReference type="ARBA" id="ARBA00022452"/>
    </source>
</evidence>
<feature type="signal peptide" evidence="8">
    <location>
        <begin position="1"/>
        <end position="24"/>
    </location>
</feature>
<comment type="subcellular location">
    <subcellularLocation>
        <location evidence="1">Cell outer membrane</location>
    </subcellularLocation>
</comment>
<dbReference type="Proteomes" id="UP001610706">
    <property type="component" value="Unassembled WGS sequence"/>
</dbReference>
<evidence type="ECO:0000256" key="8">
    <source>
        <dbReference type="SAM" id="SignalP"/>
    </source>
</evidence>
<keyword evidence="4" id="KW-1134">Transmembrane beta strand</keyword>
<dbReference type="RefSeq" id="WP_395545906.1">
    <property type="nucleotide sequence ID" value="NZ_JBGFTR010000034.1"/>
</dbReference>
<dbReference type="InterPro" id="IPR051906">
    <property type="entry name" value="TolC-like"/>
</dbReference>
<dbReference type="EMBL" id="JBGFTR010000034">
    <property type="protein sequence ID" value="MFH7566524.1"/>
    <property type="molecule type" value="Genomic_DNA"/>
</dbReference>
<dbReference type="PANTHER" id="PTHR30026">
    <property type="entry name" value="OUTER MEMBRANE PROTEIN TOLC"/>
    <property type="match status" value="1"/>
</dbReference>
<evidence type="ECO:0000313" key="10">
    <source>
        <dbReference type="Proteomes" id="UP001610706"/>
    </source>
</evidence>
<dbReference type="NCBIfam" id="TIGR01844">
    <property type="entry name" value="type_I_sec_TolC"/>
    <property type="match status" value="1"/>
</dbReference>
<evidence type="ECO:0000256" key="2">
    <source>
        <dbReference type="ARBA" id="ARBA00007613"/>
    </source>
</evidence>
<dbReference type="InterPro" id="IPR010130">
    <property type="entry name" value="T1SS_OMP_TolC"/>
</dbReference>
<sequence>MQPSKPRALFLLAGAYLLASAANAQESAASPAGIVEKAIATNPDVQASWRIFNASAYDIDFAKGGYKPTVDVTAGYGKEWRNYTNPEDFTGSAAEISLVQMLYDGFKTSNDVTRFENAQLVRYFELLETIDGTALETLRAYQDVMRYRDLVRQAEDNLTSHVDVFEQIETSARAGVARRADLEQISGRVSLAESNLLTETTNLHDVTARYLRIVGELPPENMPELELNNSQLPLTLRDAMQLAYQHSPSFHAALRNISAQEAAVESQQAAFHPELNLNARYGTQDYVDGTIDERRTEGRVGLDVRYNLYRGGRDQANVDKAYEEVDRAKDQRNKACVDMRQTLQIAYNDVQKLDQQLPILNQHRLSSDRVRAAYQGQFNISERTLLDVLDAQNEYFQASRAYTNALYDRGTAIARTLAAMGQLLPALSVVNDKLPSLSDLGAEPVTVDADSACPAEEIRSAISQVRILR</sequence>
<keyword evidence="5" id="KW-0812">Transmembrane</keyword>
<keyword evidence="3" id="KW-0813">Transport</keyword>
<keyword evidence="6" id="KW-0472">Membrane</keyword>
<dbReference type="PANTHER" id="PTHR30026:SF22">
    <property type="entry name" value="OUTER MEMBRANE EFFLUX PROTEIN"/>
    <property type="match status" value="1"/>
</dbReference>
<keyword evidence="7" id="KW-0998">Cell outer membrane</keyword>
<accession>A0ABW7P587</accession>
<gene>
    <name evidence="9" type="ORF">AB9R89_14520</name>
</gene>
<organism evidence="9 10">
    <name type="scientific">Oceanimonas smirnovii</name>
    <dbReference type="NCBI Taxonomy" id="264574"/>
    <lineage>
        <taxon>Bacteria</taxon>
        <taxon>Pseudomonadati</taxon>
        <taxon>Pseudomonadota</taxon>
        <taxon>Gammaproteobacteria</taxon>
        <taxon>Aeromonadales</taxon>
        <taxon>Aeromonadaceae</taxon>
        <taxon>Oceanimonas</taxon>
    </lineage>
</organism>
<comment type="caution">
    <text evidence="9">The sequence shown here is derived from an EMBL/GenBank/DDBJ whole genome shotgun (WGS) entry which is preliminary data.</text>
</comment>
<evidence type="ECO:0000256" key="7">
    <source>
        <dbReference type="ARBA" id="ARBA00023237"/>
    </source>
</evidence>
<feature type="chain" id="PRO_5046245072" evidence="8">
    <location>
        <begin position="25"/>
        <end position="469"/>
    </location>
</feature>
<proteinExistence type="inferred from homology"/>
<name>A0ABW7P587_9GAMM</name>
<reference evidence="9 10" key="1">
    <citation type="submission" date="2024-08" db="EMBL/GenBank/DDBJ databases">
        <title>Oceanimonas smirnovii Genome sequencing and assembly.</title>
        <authorList>
            <person name="Tang B."/>
        </authorList>
    </citation>
    <scope>NUCLEOTIDE SEQUENCE [LARGE SCALE GENOMIC DNA]</scope>
    <source>
        <strain evidence="9 10">OS2020-119</strain>
    </source>
</reference>
<dbReference type="InterPro" id="IPR003423">
    <property type="entry name" value="OMP_efflux"/>
</dbReference>
<evidence type="ECO:0000256" key="5">
    <source>
        <dbReference type="ARBA" id="ARBA00022692"/>
    </source>
</evidence>
<comment type="similarity">
    <text evidence="2">Belongs to the outer membrane factor (OMF) (TC 1.B.17) family.</text>
</comment>
<dbReference type="Pfam" id="PF02321">
    <property type="entry name" value="OEP"/>
    <property type="match status" value="2"/>
</dbReference>
<evidence type="ECO:0000256" key="1">
    <source>
        <dbReference type="ARBA" id="ARBA00004442"/>
    </source>
</evidence>
<keyword evidence="8" id="KW-0732">Signal</keyword>
<dbReference type="Gene3D" id="1.20.1600.10">
    <property type="entry name" value="Outer membrane efflux proteins (OEP)"/>
    <property type="match status" value="1"/>
</dbReference>
<keyword evidence="10" id="KW-1185">Reference proteome</keyword>
<evidence type="ECO:0000256" key="6">
    <source>
        <dbReference type="ARBA" id="ARBA00023136"/>
    </source>
</evidence>
<evidence type="ECO:0000313" key="9">
    <source>
        <dbReference type="EMBL" id="MFH7566524.1"/>
    </source>
</evidence>
<protein>
    <submittedName>
        <fullName evidence="9">TolC family outer membrane protein</fullName>
    </submittedName>
</protein>